<dbReference type="AlphaFoldDB" id="A0A848NPY6"/>
<dbReference type="PANTHER" id="PTHR24320:SF148">
    <property type="entry name" value="NAD(P)-BINDING ROSSMANN-FOLD SUPERFAMILY PROTEIN"/>
    <property type="match status" value="1"/>
</dbReference>
<dbReference type="Pfam" id="PF00106">
    <property type="entry name" value="adh_short"/>
    <property type="match status" value="1"/>
</dbReference>
<evidence type="ECO:0000313" key="5">
    <source>
        <dbReference type="Proteomes" id="UP000575469"/>
    </source>
</evidence>
<evidence type="ECO:0000313" key="4">
    <source>
        <dbReference type="EMBL" id="NMV37121.1"/>
    </source>
</evidence>
<dbReference type="PRINTS" id="PR00081">
    <property type="entry name" value="GDHRDH"/>
</dbReference>
<comment type="similarity">
    <text evidence="1">Belongs to the short-chain dehydrogenases/reductases (SDR) family.</text>
</comment>
<dbReference type="NCBIfam" id="NF004845">
    <property type="entry name" value="PRK06196.1"/>
    <property type="match status" value="1"/>
</dbReference>
<dbReference type="InterPro" id="IPR002347">
    <property type="entry name" value="SDR_fam"/>
</dbReference>
<keyword evidence="2" id="KW-0560">Oxidoreductase</keyword>
<protein>
    <recommendedName>
        <fullName evidence="3">Probable oxidoreductase</fullName>
    </recommendedName>
</protein>
<organism evidence="4 5">
    <name type="scientific">Ralstonia insidiosa</name>
    <dbReference type="NCBI Taxonomy" id="190721"/>
    <lineage>
        <taxon>Bacteria</taxon>
        <taxon>Pseudomonadati</taxon>
        <taxon>Pseudomonadota</taxon>
        <taxon>Betaproteobacteria</taxon>
        <taxon>Burkholderiales</taxon>
        <taxon>Burkholderiaceae</taxon>
        <taxon>Ralstonia</taxon>
    </lineage>
</organism>
<gene>
    <name evidence="4" type="ORF">HGR00_04275</name>
</gene>
<dbReference type="Gene3D" id="3.40.50.720">
    <property type="entry name" value="NAD(P)-binding Rossmann-like Domain"/>
    <property type="match status" value="1"/>
</dbReference>
<sequence>MNPNQHPLPSGFGASTTAQEVMRGIDLTGRRAVVTGGSAGLGLETVRALVAAGAHVVVPARSPEKARAALAGLTNVEVATLDLHDPATIAQFADELLARGEALDLLILNAGIMAPPLRRDARGHESQFSANHLGHFELTVRLWPALVRSGAARVVALASLGHRASAFDFGDPDFVRRPYDKWKAYGQSKTANALFAVGLDRRGVAHGVRAFAVHPGSVRTDLVRDLMPEDFAAFGLEVEGTHGVPPQGQSVDEGGRFKNLAQGAATSLWCATSPQLKGLGGLYCENCDVARLLDEGEVFDGGVRAWAIDPAQAEQLWALSESLTQVALPS</sequence>
<dbReference type="PANTHER" id="PTHR24320">
    <property type="entry name" value="RETINOL DEHYDROGENASE"/>
    <property type="match status" value="1"/>
</dbReference>
<evidence type="ECO:0000256" key="2">
    <source>
        <dbReference type="ARBA" id="ARBA00023002"/>
    </source>
</evidence>
<dbReference type="SUPFAM" id="SSF51735">
    <property type="entry name" value="NAD(P)-binding Rossmann-fold domains"/>
    <property type="match status" value="1"/>
</dbReference>
<comment type="caution">
    <text evidence="4">The sequence shown here is derived from an EMBL/GenBank/DDBJ whole genome shotgun (WGS) entry which is preliminary data.</text>
</comment>
<evidence type="ECO:0000256" key="3">
    <source>
        <dbReference type="ARBA" id="ARBA00071493"/>
    </source>
</evidence>
<reference evidence="4 5" key="1">
    <citation type="submission" date="2020-04" db="EMBL/GenBank/DDBJ databases">
        <title>Ralstonia insidiosa genome sequencing and assembly.</title>
        <authorList>
            <person name="Martins R.C.R."/>
            <person name="Perdigao-Neto L.V."/>
            <person name="Levin A.S.S."/>
            <person name="Costa S.F."/>
        </authorList>
    </citation>
    <scope>NUCLEOTIDE SEQUENCE [LARGE SCALE GENOMIC DNA]</scope>
    <source>
        <strain evidence="4 5">5047</strain>
    </source>
</reference>
<dbReference type="GO" id="GO:0016491">
    <property type="term" value="F:oxidoreductase activity"/>
    <property type="evidence" value="ECO:0007669"/>
    <property type="project" value="UniProtKB-KW"/>
</dbReference>
<evidence type="ECO:0000256" key="1">
    <source>
        <dbReference type="ARBA" id="ARBA00006484"/>
    </source>
</evidence>
<dbReference type="FunFam" id="3.40.50.720:FF:000594">
    <property type="entry name" value="Short-chain oxidoreductase"/>
    <property type="match status" value="1"/>
</dbReference>
<proteinExistence type="inferred from homology"/>
<name>A0A848NPY6_9RALS</name>
<dbReference type="InterPro" id="IPR036291">
    <property type="entry name" value="NAD(P)-bd_dom_sf"/>
</dbReference>
<dbReference type="EMBL" id="JABBZM010000003">
    <property type="protein sequence ID" value="NMV37121.1"/>
    <property type="molecule type" value="Genomic_DNA"/>
</dbReference>
<accession>A0A848NPY6</accession>
<dbReference type="RefSeq" id="WP_169339350.1">
    <property type="nucleotide sequence ID" value="NZ_JABBZM010000003.1"/>
</dbReference>
<dbReference type="Proteomes" id="UP000575469">
    <property type="component" value="Unassembled WGS sequence"/>
</dbReference>